<dbReference type="Proteomes" id="UP000243232">
    <property type="component" value="Chromosome I"/>
</dbReference>
<evidence type="ECO:0000313" key="5">
    <source>
        <dbReference type="EMBL" id="SDU36776.1"/>
    </source>
</evidence>
<dbReference type="InterPro" id="IPR002577">
    <property type="entry name" value="HTH_HxlR"/>
</dbReference>
<sequence length="302" mass="32978">MPVHPSRTLAVTAHVNASIVPAVLDVIGQRWSLAIIQALLLEDKSFGQLLQVLDIPRSTLAARLKHLQAMRCLQPSAAGYGLSGAGQSLLAITSLAREWDRAVLPLSKAPELFHQCGQRLQPVLVCSHCGQAIHVRDIRLAAPGEPPQLGDLPKPVRRSRAEFSADCPLTATEILADRWTAMIVALAFYGVQRYSDLLRHLHIAPNILADRLLRLCAGGVLLRDGPVYRLSERGLQLFPLIVALMAWGDRWLRVASQSQTSLRHQPCGHLLEPELRCACCAGRVDLQGIRLAEVPSQSGNKG</sequence>
<dbReference type="SUPFAM" id="SSF46785">
    <property type="entry name" value="Winged helix' DNA-binding domain"/>
    <property type="match status" value="2"/>
</dbReference>
<accession>A0A1H2HYI0</accession>
<feature type="domain" description="HTH hxlR-type" evidence="4">
    <location>
        <begin position="167"/>
        <end position="256"/>
    </location>
</feature>
<dbReference type="Gene3D" id="1.10.10.10">
    <property type="entry name" value="Winged helix-like DNA-binding domain superfamily/Winged helix DNA-binding domain"/>
    <property type="match status" value="2"/>
</dbReference>
<keyword evidence="3" id="KW-0804">Transcription</keyword>
<keyword evidence="2" id="KW-0238">DNA-binding</keyword>
<evidence type="ECO:0000256" key="2">
    <source>
        <dbReference type="ARBA" id="ARBA00023125"/>
    </source>
</evidence>
<dbReference type="RefSeq" id="WP_172829144.1">
    <property type="nucleotide sequence ID" value="NZ_LT629785.1"/>
</dbReference>
<evidence type="ECO:0000259" key="4">
    <source>
        <dbReference type="PROSITE" id="PS51118"/>
    </source>
</evidence>
<proteinExistence type="predicted"/>
<dbReference type="Pfam" id="PF01638">
    <property type="entry name" value="HxlR"/>
    <property type="match status" value="2"/>
</dbReference>
<dbReference type="PROSITE" id="PS51118">
    <property type="entry name" value="HTH_HXLR"/>
    <property type="match status" value="2"/>
</dbReference>
<protein>
    <submittedName>
        <fullName evidence="5">Transcriptional regulator, HxlR family</fullName>
    </submittedName>
</protein>
<feature type="domain" description="HTH hxlR-type" evidence="4">
    <location>
        <begin position="17"/>
        <end position="108"/>
    </location>
</feature>
<dbReference type="PANTHER" id="PTHR33204">
    <property type="entry name" value="TRANSCRIPTIONAL REGULATOR, MARR FAMILY"/>
    <property type="match status" value="1"/>
</dbReference>
<dbReference type="STRING" id="364197.SAMN05216296_3353"/>
<keyword evidence="1" id="KW-0805">Transcription regulation</keyword>
<dbReference type="GO" id="GO:0003677">
    <property type="term" value="F:DNA binding"/>
    <property type="evidence" value="ECO:0007669"/>
    <property type="project" value="UniProtKB-KW"/>
</dbReference>
<keyword evidence="6" id="KW-1185">Reference proteome</keyword>
<gene>
    <name evidence="5" type="ORF">SAMN05216296_3353</name>
</gene>
<name>A0A1H2HYI0_9PSED</name>
<dbReference type="InterPro" id="IPR036390">
    <property type="entry name" value="WH_DNA-bd_sf"/>
</dbReference>
<dbReference type="InterPro" id="IPR036388">
    <property type="entry name" value="WH-like_DNA-bd_sf"/>
</dbReference>
<evidence type="ECO:0000256" key="1">
    <source>
        <dbReference type="ARBA" id="ARBA00023015"/>
    </source>
</evidence>
<evidence type="ECO:0000256" key="3">
    <source>
        <dbReference type="ARBA" id="ARBA00023163"/>
    </source>
</evidence>
<dbReference type="EMBL" id="LT629785">
    <property type="protein sequence ID" value="SDU36776.1"/>
    <property type="molecule type" value="Genomic_DNA"/>
</dbReference>
<dbReference type="AlphaFoldDB" id="A0A1H2HYI0"/>
<evidence type="ECO:0000313" key="6">
    <source>
        <dbReference type="Proteomes" id="UP000243232"/>
    </source>
</evidence>
<organism evidence="5 6">
    <name type="scientific">Pseudomonas pohangensis</name>
    <dbReference type="NCBI Taxonomy" id="364197"/>
    <lineage>
        <taxon>Bacteria</taxon>
        <taxon>Pseudomonadati</taxon>
        <taxon>Pseudomonadota</taxon>
        <taxon>Gammaproteobacteria</taxon>
        <taxon>Pseudomonadales</taxon>
        <taxon>Pseudomonadaceae</taxon>
        <taxon>Pseudomonas</taxon>
    </lineage>
</organism>
<dbReference type="PANTHER" id="PTHR33204:SF18">
    <property type="entry name" value="TRANSCRIPTIONAL REGULATORY PROTEIN"/>
    <property type="match status" value="1"/>
</dbReference>
<reference evidence="6" key="1">
    <citation type="submission" date="2016-10" db="EMBL/GenBank/DDBJ databases">
        <authorList>
            <person name="Varghese N."/>
            <person name="Submissions S."/>
        </authorList>
    </citation>
    <scope>NUCLEOTIDE SEQUENCE [LARGE SCALE GENOMIC DNA]</scope>
    <source>
        <strain evidence="6">DSM 17875</strain>
    </source>
</reference>